<comment type="cofactor">
    <cofactor evidence="1">
        <name>pyridoxal 5'-phosphate</name>
        <dbReference type="ChEBI" id="CHEBI:597326"/>
    </cofactor>
</comment>
<dbReference type="PANTHER" id="PTHR42937">
    <property type="match status" value="1"/>
</dbReference>
<dbReference type="GO" id="GO:0016829">
    <property type="term" value="F:lyase activity"/>
    <property type="evidence" value="ECO:0007669"/>
    <property type="project" value="UniProtKB-KW"/>
</dbReference>
<dbReference type="Pfam" id="PF00291">
    <property type="entry name" value="PALP"/>
    <property type="match status" value="1"/>
</dbReference>
<dbReference type="InterPro" id="IPR001926">
    <property type="entry name" value="TrpB-like_PALP"/>
</dbReference>
<evidence type="ECO:0000259" key="3">
    <source>
        <dbReference type="Pfam" id="PF00291"/>
    </source>
</evidence>
<organism evidence="4 5">
    <name type="scientific">Pararhodospirillum oryzae</name>
    <dbReference type="NCBI Taxonomy" id="478448"/>
    <lineage>
        <taxon>Bacteria</taxon>
        <taxon>Pseudomonadati</taxon>
        <taxon>Pseudomonadota</taxon>
        <taxon>Alphaproteobacteria</taxon>
        <taxon>Rhodospirillales</taxon>
        <taxon>Rhodospirillaceae</taxon>
        <taxon>Pararhodospirillum</taxon>
    </lineage>
</organism>
<accession>A0A512H747</accession>
<evidence type="ECO:0000313" key="4">
    <source>
        <dbReference type="EMBL" id="GEO81285.1"/>
    </source>
</evidence>
<evidence type="ECO:0000256" key="1">
    <source>
        <dbReference type="ARBA" id="ARBA00001933"/>
    </source>
</evidence>
<dbReference type="Gene3D" id="3.40.50.1100">
    <property type="match status" value="2"/>
</dbReference>
<dbReference type="Proteomes" id="UP000321567">
    <property type="component" value="Unassembled WGS sequence"/>
</dbReference>
<keyword evidence="5" id="KW-1185">Reference proteome</keyword>
<dbReference type="PROSITE" id="PS00165">
    <property type="entry name" value="DEHYDRATASE_SER_THR"/>
    <property type="match status" value="1"/>
</dbReference>
<dbReference type="InterPro" id="IPR036052">
    <property type="entry name" value="TrpB-like_PALP_sf"/>
</dbReference>
<sequence>MTGLTEFPVSTDARLLAGPGWSPDWPRHQVGCVGLTPDACGQAARVIRACPAYAPTPLRALPALARALGVARVDVKDEGKRLGVGSFKALGAPYALALALADRLGVTPEALLAGKERASCASFTAAAATDGNHGRAVAWGARQIGCKAEIFVPAAISLGRVRALEALGAQVVRGRGSYDQAVADCAWQCMEQGWLEITDTLSPGRVDPCIEVTVGRIMAGYSLIADEVLADLPQPPTHVLAQGGVGGLAAALITRLGQRLGLDAPRLIVVEPERAACLYASAVAGHPAPADGDLETLIAGLACGEVSVPAWEILRTAACAFVRLPDAAAIEAMRRLARPLAGDPAMVAGETGAAGMAGLLAVATNPAARTVLALDESSRVLVVATEEASDPDLYTILTGIPLPLKKEEV</sequence>
<name>A0A512H747_9PROT</name>
<feature type="domain" description="Tryptophan synthase beta chain-like PALP" evidence="3">
    <location>
        <begin position="51"/>
        <end position="372"/>
    </location>
</feature>
<keyword evidence="2" id="KW-0663">Pyridoxal phosphate</keyword>
<dbReference type="RefSeq" id="WP_147163324.1">
    <property type="nucleotide sequence ID" value="NZ_BJZO01000032.1"/>
</dbReference>
<dbReference type="InterPro" id="IPR000634">
    <property type="entry name" value="Ser/Thr_deHydtase_PyrdxlP-BS"/>
</dbReference>
<evidence type="ECO:0000256" key="2">
    <source>
        <dbReference type="ARBA" id="ARBA00022898"/>
    </source>
</evidence>
<comment type="caution">
    <text evidence="4">The sequence shown here is derived from an EMBL/GenBank/DDBJ whole genome shotgun (WGS) entry which is preliminary data.</text>
</comment>
<dbReference type="NCBIfam" id="NF006058">
    <property type="entry name" value="PRK08206.1"/>
    <property type="match status" value="1"/>
</dbReference>
<dbReference type="EMBL" id="BJZO01000032">
    <property type="protein sequence ID" value="GEO81285.1"/>
    <property type="molecule type" value="Genomic_DNA"/>
</dbReference>
<dbReference type="GO" id="GO:0006520">
    <property type="term" value="P:amino acid metabolic process"/>
    <property type="evidence" value="ECO:0007669"/>
    <property type="project" value="InterPro"/>
</dbReference>
<evidence type="ECO:0000313" key="5">
    <source>
        <dbReference type="Proteomes" id="UP000321567"/>
    </source>
</evidence>
<reference evidence="4 5" key="1">
    <citation type="submission" date="2019-07" db="EMBL/GenBank/DDBJ databases">
        <title>Whole genome shotgun sequence of Rhodospirillum oryzae NBRC 107573.</title>
        <authorList>
            <person name="Hosoyama A."/>
            <person name="Uohara A."/>
            <person name="Ohji S."/>
            <person name="Ichikawa N."/>
        </authorList>
    </citation>
    <scope>NUCLEOTIDE SEQUENCE [LARGE SCALE GENOMIC DNA]</scope>
    <source>
        <strain evidence="4 5">NBRC 107573</strain>
    </source>
</reference>
<dbReference type="SUPFAM" id="SSF53686">
    <property type="entry name" value="Tryptophan synthase beta subunit-like PLP-dependent enzymes"/>
    <property type="match status" value="1"/>
</dbReference>
<dbReference type="PANTHER" id="PTHR42937:SF1">
    <property type="entry name" value="DIAMINOPROPIONATE AMMONIA-LYASE"/>
    <property type="match status" value="1"/>
</dbReference>
<dbReference type="AlphaFoldDB" id="A0A512H747"/>
<keyword evidence="4" id="KW-0456">Lyase</keyword>
<dbReference type="GO" id="GO:0030170">
    <property type="term" value="F:pyridoxal phosphate binding"/>
    <property type="evidence" value="ECO:0007669"/>
    <property type="project" value="InterPro"/>
</dbReference>
<protein>
    <submittedName>
        <fullName evidence="4">Diaminopropionate ammonia-lyase</fullName>
    </submittedName>
</protein>
<gene>
    <name evidence="4" type="ORF">ROR02_14160</name>
</gene>
<dbReference type="OrthoDB" id="34584at2"/>
<proteinExistence type="predicted"/>